<dbReference type="Proteomes" id="UP001438008">
    <property type="component" value="Unassembled WGS sequence"/>
</dbReference>
<accession>A0ABV1FJP1</accession>
<dbReference type="Gene3D" id="1.10.260.40">
    <property type="entry name" value="lambda repressor-like DNA-binding domains"/>
    <property type="match status" value="1"/>
</dbReference>
<dbReference type="PANTHER" id="PTHR30146">
    <property type="entry name" value="LACI-RELATED TRANSCRIPTIONAL REPRESSOR"/>
    <property type="match status" value="1"/>
</dbReference>
<dbReference type="SMART" id="SM00354">
    <property type="entry name" value="HTH_LACI"/>
    <property type="match status" value="1"/>
</dbReference>
<dbReference type="Pfam" id="PF13407">
    <property type="entry name" value="Peripla_BP_4"/>
    <property type="match status" value="1"/>
</dbReference>
<dbReference type="Gene3D" id="3.40.50.2300">
    <property type="match status" value="2"/>
</dbReference>
<keyword evidence="6" id="KW-1185">Reference proteome</keyword>
<evidence type="ECO:0000259" key="4">
    <source>
        <dbReference type="PROSITE" id="PS50932"/>
    </source>
</evidence>
<evidence type="ECO:0000256" key="1">
    <source>
        <dbReference type="ARBA" id="ARBA00023015"/>
    </source>
</evidence>
<proteinExistence type="predicted"/>
<evidence type="ECO:0000313" key="6">
    <source>
        <dbReference type="Proteomes" id="UP001438008"/>
    </source>
</evidence>
<name>A0ABV1FJP1_9FIRM</name>
<evidence type="ECO:0000256" key="3">
    <source>
        <dbReference type="ARBA" id="ARBA00023163"/>
    </source>
</evidence>
<dbReference type="InterPro" id="IPR028082">
    <property type="entry name" value="Peripla_BP_I"/>
</dbReference>
<dbReference type="RefSeq" id="WP_349165001.1">
    <property type="nucleotide sequence ID" value="NZ_JBBMFE010000012.1"/>
</dbReference>
<dbReference type="PROSITE" id="PS50932">
    <property type="entry name" value="HTH_LACI_2"/>
    <property type="match status" value="1"/>
</dbReference>
<evidence type="ECO:0000313" key="5">
    <source>
        <dbReference type="EMBL" id="MEQ2473274.1"/>
    </source>
</evidence>
<dbReference type="SUPFAM" id="SSF47413">
    <property type="entry name" value="lambda repressor-like DNA-binding domains"/>
    <property type="match status" value="1"/>
</dbReference>
<dbReference type="InterPro" id="IPR010982">
    <property type="entry name" value="Lambda_DNA-bd_dom_sf"/>
</dbReference>
<keyword evidence="2 5" id="KW-0238">DNA-binding</keyword>
<keyword evidence="1" id="KW-0805">Transcription regulation</keyword>
<dbReference type="Pfam" id="PF00356">
    <property type="entry name" value="LacI"/>
    <property type="match status" value="1"/>
</dbReference>
<dbReference type="EMBL" id="JBBMFE010000012">
    <property type="protein sequence ID" value="MEQ2473274.1"/>
    <property type="molecule type" value="Genomic_DNA"/>
</dbReference>
<dbReference type="InterPro" id="IPR025997">
    <property type="entry name" value="SBP_2_dom"/>
</dbReference>
<dbReference type="InterPro" id="IPR000843">
    <property type="entry name" value="HTH_LacI"/>
</dbReference>
<sequence>MTNGVDKNKKITIYDIAQELRISIATVSRALNGKEDISEKTREAVYEAAERMGYKASKTAASLSRKEKKFAALFPNLIHDYDNEVRRGIQKAVEELHDYHVSVEMITIEGKAEGYMEKLKELSYKDYDGALIIPPEGEEQLSELLRSTRLGKLSLVTMTTDLDRDVRVFGVQSNGLVAGHMAGELLATLLGPGKKVALVTGQMTSQIHKSTAKGFLDEVEAQKLTFAGTYEHYDDPKKAYETAGRLIAEHPDLDGIYLATANSVTFCSRLVELGYGGKIKIIASDVFPKMVELVRSGLVYATIFQNPFNQGRLAVQYLFEYLLGERKFEEDEILLDPQIVIRSNMELYEKKCVEVMSEDILF</sequence>
<organism evidence="5 6">
    <name type="scientific">Laedolimicola intestinihominis</name>
    <dbReference type="NCBI Taxonomy" id="3133166"/>
    <lineage>
        <taxon>Bacteria</taxon>
        <taxon>Bacillati</taxon>
        <taxon>Bacillota</taxon>
        <taxon>Clostridia</taxon>
        <taxon>Lachnospirales</taxon>
        <taxon>Lachnospiraceae</taxon>
        <taxon>Laedolimicola</taxon>
    </lineage>
</organism>
<dbReference type="GO" id="GO:0003677">
    <property type="term" value="F:DNA binding"/>
    <property type="evidence" value="ECO:0007669"/>
    <property type="project" value="UniProtKB-KW"/>
</dbReference>
<dbReference type="PANTHER" id="PTHR30146:SF109">
    <property type="entry name" value="HTH-TYPE TRANSCRIPTIONAL REGULATOR GALS"/>
    <property type="match status" value="1"/>
</dbReference>
<reference evidence="5 6" key="1">
    <citation type="submission" date="2024-03" db="EMBL/GenBank/DDBJ databases">
        <title>Human intestinal bacterial collection.</title>
        <authorList>
            <person name="Pauvert C."/>
            <person name="Hitch T.C.A."/>
            <person name="Clavel T."/>
        </authorList>
    </citation>
    <scope>NUCLEOTIDE SEQUENCE [LARGE SCALE GENOMIC DNA]</scope>
    <source>
        <strain evidence="5 6">CLA-AA-H132</strain>
    </source>
</reference>
<gene>
    <name evidence="5" type="ORF">WMO29_12375</name>
</gene>
<feature type="domain" description="HTH lacI-type" evidence="4">
    <location>
        <begin position="11"/>
        <end position="65"/>
    </location>
</feature>
<keyword evidence="3" id="KW-0804">Transcription</keyword>
<comment type="caution">
    <text evidence="5">The sequence shown here is derived from an EMBL/GenBank/DDBJ whole genome shotgun (WGS) entry which is preliminary data.</text>
</comment>
<dbReference type="CDD" id="cd01392">
    <property type="entry name" value="HTH_LacI"/>
    <property type="match status" value="1"/>
</dbReference>
<evidence type="ECO:0000256" key="2">
    <source>
        <dbReference type="ARBA" id="ARBA00023125"/>
    </source>
</evidence>
<protein>
    <submittedName>
        <fullName evidence="5">LacI family DNA-binding transcriptional regulator</fullName>
    </submittedName>
</protein>
<dbReference type="SUPFAM" id="SSF53822">
    <property type="entry name" value="Periplasmic binding protein-like I"/>
    <property type="match status" value="1"/>
</dbReference>